<dbReference type="Proteomes" id="UP000824782">
    <property type="component" value="Unassembled WGS sequence"/>
</dbReference>
<organism evidence="2 3">
    <name type="scientific">Engystomops pustulosus</name>
    <name type="common">Tungara frog</name>
    <name type="synonym">Physalaemus pustulosus</name>
    <dbReference type="NCBI Taxonomy" id="76066"/>
    <lineage>
        <taxon>Eukaryota</taxon>
        <taxon>Metazoa</taxon>
        <taxon>Chordata</taxon>
        <taxon>Craniata</taxon>
        <taxon>Vertebrata</taxon>
        <taxon>Euteleostomi</taxon>
        <taxon>Amphibia</taxon>
        <taxon>Batrachia</taxon>
        <taxon>Anura</taxon>
        <taxon>Neobatrachia</taxon>
        <taxon>Hyloidea</taxon>
        <taxon>Leptodactylidae</taxon>
        <taxon>Leiuperinae</taxon>
        <taxon>Engystomops</taxon>
    </lineage>
</organism>
<feature type="region of interest" description="Disordered" evidence="1">
    <location>
        <begin position="163"/>
        <end position="228"/>
    </location>
</feature>
<keyword evidence="3" id="KW-1185">Reference proteome</keyword>
<dbReference type="SUPFAM" id="SSF81901">
    <property type="entry name" value="HCP-like"/>
    <property type="match status" value="2"/>
</dbReference>
<protein>
    <recommendedName>
        <fullName evidence="4">Death ligand signal enhancer</fullName>
    </recommendedName>
</protein>
<name>A0AAV7C391_ENGPU</name>
<dbReference type="GO" id="GO:0005739">
    <property type="term" value="C:mitochondrion"/>
    <property type="evidence" value="ECO:0007669"/>
    <property type="project" value="TreeGrafter"/>
</dbReference>
<dbReference type="SMART" id="SM00671">
    <property type="entry name" value="SEL1"/>
    <property type="match status" value="4"/>
</dbReference>
<dbReference type="Pfam" id="PF08238">
    <property type="entry name" value="Sel1"/>
    <property type="match status" value="5"/>
</dbReference>
<dbReference type="AlphaFoldDB" id="A0AAV7C391"/>
<proteinExistence type="predicted"/>
<sequence>MWRIPGLLSRALNRFHVANVQGCVHGEAEALNPSSLIPLGQNAGGRSYSSQSSGDHGGQNGQGQKRKGKGNFQFCAGQLPQYTVLDAFRVGAAAVFFLQLARQISFHCSTSKSREESRPPQRTYLEQILASLSQCNTFSVKNHIVPKAVQPCTWSDLRLQSEGNRQDADASLQSTSTAPSTGRLHVSERSHLRGHSQAEDFLDISSSCERDTREATTSAQESLEVKEDNGESLQVAASRLLDVTETSVPTVLNIFGIVSARDSGDYTTAFKFFRESAAAGYSKAQYNTAVCYEKGKGVTKDMRKAAEFYHLASRGGHQQAKYRYARYLLGAKPDNTETAVQMLEEAAEAGVKEAQAYLGVFYSKESHSDPQKAATYFRLAAENGDVQSLYNLGVCYERGFGVPASRQEAVKHYERAAKSGHEASQQKLVELRPSVTEGLRSPLTSLRTTTSSPCLPVLERMNIRLEPNFSTNTSNLGLPHSLSTGNLAPPSESGSYLLAPIHMTGLAPPMTSLRAIGVG</sequence>
<reference evidence="2" key="1">
    <citation type="thesis" date="2020" institute="ProQuest LLC" country="789 East Eisenhower Parkway, Ann Arbor, MI, USA">
        <title>Comparative Genomics and Chromosome Evolution.</title>
        <authorList>
            <person name="Mudd A.B."/>
        </authorList>
    </citation>
    <scope>NUCLEOTIDE SEQUENCE</scope>
    <source>
        <strain evidence="2">237g6f4</strain>
        <tissue evidence="2">Blood</tissue>
    </source>
</reference>
<dbReference type="InterPro" id="IPR006597">
    <property type="entry name" value="Sel1-like"/>
</dbReference>
<dbReference type="Gene3D" id="1.25.40.10">
    <property type="entry name" value="Tetratricopeptide repeat domain"/>
    <property type="match status" value="2"/>
</dbReference>
<dbReference type="PANTHER" id="PTHR45011">
    <property type="entry name" value="DAP3-BINDING CELL DEATH ENHANCER 1"/>
    <property type="match status" value="1"/>
</dbReference>
<dbReference type="InterPro" id="IPR011990">
    <property type="entry name" value="TPR-like_helical_dom_sf"/>
</dbReference>
<dbReference type="InterPro" id="IPR052748">
    <property type="entry name" value="ISR_Activator"/>
</dbReference>
<gene>
    <name evidence="2" type="ORF">GDO81_010884</name>
</gene>
<dbReference type="PANTHER" id="PTHR45011:SF1">
    <property type="entry name" value="DAP3-BINDING CELL DEATH ENHANCER 1"/>
    <property type="match status" value="1"/>
</dbReference>
<evidence type="ECO:0000256" key="1">
    <source>
        <dbReference type="SAM" id="MobiDB-lite"/>
    </source>
</evidence>
<dbReference type="EMBL" id="WNYA01000004">
    <property type="protein sequence ID" value="KAG8579430.1"/>
    <property type="molecule type" value="Genomic_DNA"/>
</dbReference>
<accession>A0AAV7C391</accession>
<comment type="caution">
    <text evidence="2">The sequence shown here is derived from an EMBL/GenBank/DDBJ whole genome shotgun (WGS) entry which is preliminary data.</text>
</comment>
<evidence type="ECO:0008006" key="4">
    <source>
        <dbReference type="Google" id="ProtNLM"/>
    </source>
</evidence>
<feature type="compositionally biased region" description="Polar residues" evidence="1">
    <location>
        <begin position="171"/>
        <end position="180"/>
    </location>
</feature>
<dbReference type="GO" id="GO:0008625">
    <property type="term" value="P:extrinsic apoptotic signaling pathway via death domain receptors"/>
    <property type="evidence" value="ECO:0007669"/>
    <property type="project" value="TreeGrafter"/>
</dbReference>
<evidence type="ECO:0000313" key="2">
    <source>
        <dbReference type="EMBL" id="KAG8579430.1"/>
    </source>
</evidence>
<feature type="region of interest" description="Disordered" evidence="1">
    <location>
        <begin position="42"/>
        <end position="67"/>
    </location>
</feature>
<evidence type="ECO:0000313" key="3">
    <source>
        <dbReference type="Proteomes" id="UP000824782"/>
    </source>
</evidence>